<proteinExistence type="predicted"/>
<dbReference type="EMBL" id="FOMX01000022">
    <property type="protein sequence ID" value="SFE91841.1"/>
    <property type="molecule type" value="Genomic_DNA"/>
</dbReference>
<keyword evidence="3" id="KW-1185">Reference proteome</keyword>
<evidence type="ECO:0000313" key="2">
    <source>
        <dbReference type="EMBL" id="SFE91841.1"/>
    </source>
</evidence>
<accession>A0A1I2EHB8</accession>
<dbReference type="AlphaFoldDB" id="A0A1I2EHB8"/>
<name>A0A1I2EHB8_9BACT</name>
<organism evidence="2 3">
    <name type="scientific">Nannocystis exedens</name>
    <dbReference type="NCBI Taxonomy" id="54"/>
    <lineage>
        <taxon>Bacteria</taxon>
        <taxon>Pseudomonadati</taxon>
        <taxon>Myxococcota</taxon>
        <taxon>Polyangia</taxon>
        <taxon>Nannocystales</taxon>
        <taxon>Nannocystaceae</taxon>
        <taxon>Nannocystis</taxon>
    </lineage>
</organism>
<evidence type="ECO:0000313" key="3">
    <source>
        <dbReference type="Proteomes" id="UP000199400"/>
    </source>
</evidence>
<gene>
    <name evidence="2" type="ORF">SAMN02745121_06089</name>
</gene>
<evidence type="ECO:0000256" key="1">
    <source>
        <dbReference type="SAM" id="MobiDB-lite"/>
    </source>
</evidence>
<dbReference type="Proteomes" id="UP000199400">
    <property type="component" value="Unassembled WGS sequence"/>
</dbReference>
<sequence length="165" mass="16744">MRDPQTASRCIELPAGRRRGYIEWVENLRLPLILSLLVACAGPSRGPGTSETDESGTGQGTTDATGAGTSTTGTGTTTESPTGSGSTGETTSLAPCEAGDHPGPEVPLQCAACIVVDDAPGFCADGVLNPACVDGTWKCVEDTIPRELCPHPGAPCQLDEDTTGG</sequence>
<feature type="compositionally biased region" description="Low complexity" evidence="1">
    <location>
        <begin position="60"/>
        <end position="92"/>
    </location>
</feature>
<feature type="region of interest" description="Disordered" evidence="1">
    <location>
        <begin position="43"/>
        <end position="100"/>
    </location>
</feature>
<protein>
    <submittedName>
        <fullName evidence="2">Uncharacterized protein</fullName>
    </submittedName>
</protein>
<reference evidence="3" key="1">
    <citation type="submission" date="2016-10" db="EMBL/GenBank/DDBJ databases">
        <authorList>
            <person name="Varghese N."/>
            <person name="Submissions S."/>
        </authorList>
    </citation>
    <scope>NUCLEOTIDE SEQUENCE [LARGE SCALE GENOMIC DNA]</scope>
    <source>
        <strain evidence="3">ATCC 25963</strain>
    </source>
</reference>